<evidence type="ECO:0000313" key="1">
    <source>
        <dbReference type="EMBL" id="TGL69842.1"/>
    </source>
</evidence>
<protein>
    <submittedName>
        <fullName evidence="1">Uncharacterized protein</fullName>
    </submittedName>
</protein>
<sequence>MKSNCRLFVLFFVSCISCGGAVGYLKYPVPFGSQLLLVPTASHIFSDEYSLEKDILSLIGEEFERNGYQVIPKAEYSFALHEFPVPKDHLERLEVELGQTSLSYEPKLKHWIRIAKEKGIPELVLVRFLKPETKNEILIRLLWIHITENEMERFDWKWENSNRFPFLNSKQEANQ</sequence>
<name>A0A4Z1A4S6_9LEPT</name>
<gene>
    <name evidence="1" type="ORF">EHQ62_07555</name>
</gene>
<accession>A0A4Z1A4S6</accession>
<proteinExistence type="predicted"/>
<dbReference type="Proteomes" id="UP000297567">
    <property type="component" value="Unassembled WGS sequence"/>
</dbReference>
<dbReference type="RefSeq" id="WP_135641584.1">
    <property type="nucleotide sequence ID" value="NZ_RQGH01000014.1"/>
</dbReference>
<comment type="caution">
    <text evidence="1">The sequence shown here is derived from an EMBL/GenBank/DDBJ whole genome shotgun (WGS) entry which is preliminary data.</text>
</comment>
<reference evidence="1" key="1">
    <citation type="journal article" date="2019" name="PLoS Negl. Trop. Dis.">
        <title>Revisiting the worldwide diversity of Leptospira species in the environment.</title>
        <authorList>
            <person name="Vincent A.T."/>
            <person name="Schiettekatte O."/>
            <person name="Bourhy P."/>
            <person name="Veyrier F.J."/>
            <person name="Picardeau M."/>
        </authorList>
    </citation>
    <scope>NUCLEOTIDE SEQUENCE [LARGE SCALE GENOMIC DNA]</scope>
    <source>
        <strain evidence="1">201702451</strain>
    </source>
</reference>
<dbReference type="AlphaFoldDB" id="A0A4Z1A4S6"/>
<dbReference type="EMBL" id="RQGH01000014">
    <property type="protein sequence ID" value="TGL69842.1"/>
    <property type="molecule type" value="Genomic_DNA"/>
</dbReference>
<organism evidence="1 2">
    <name type="scientific">Leptospira jelokensis</name>
    <dbReference type="NCBI Taxonomy" id="2484931"/>
    <lineage>
        <taxon>Bacteria</taxon>
        <taxon>Pseudomonadati</taxon>
        <taxon>Spirochaetota</taxon>
        <taxon>Spirochaetia</taxon>
        <taxon>Leptospirales</taxon>
        <taxon>Leptospiraceae</taxon>
        <taxon>Leptospira</taxon>
    </lineage>
</organism>
<evidence type="ECO:0000313" key="2">
    <source>
        <dbReference type="Proteomes" id="UP000297567"/>
    </source>
</evidence>
<keyword evidence="2" id="KW-1185">Reference proteome</keyword>